<dbReference type="CDD" id="cd04905">
    <property type="entry name" value="ACT_CM-PDT"/>
    <property type="match status" value="1"/>
</dbReference>
<evidence type="ECO:0000256" key="5">
    <source>
        <dbReference type="ARBA" id="ARBA00023222"/>
    </source>
</evidence>
<evidence type="ECO:0000256" key="1">
    <source>
        <dbReference type="ARBA" id="ARBA00004741"/>
    </source>
</evidence>
<evidence type="ECO:0000256" key="2">
    <source>
        <dbReference type="ARBA" id="ARBA00013147"/>
    </source>
</evidence>
<dbReference type="UniPathway" id="UPA00121">
    <property type="reaction ID" value="UER00345"/>
</dbReference>
<dbReference type="GO" id="GO:0005737">
    <property type="term" value="C:cytoplasm"/>
    <property type="evidence" value="ECO:0007669"/>
    <property type="project" value="TreeGrafter"/>
</dbReference>
<comment type="caution">
    <text evidence="12">The sequence shown here is derived from an EMBL/GenBank/DDBJ whole genome shotgun (WGS) entry which is preliminary data.</text>
</comment>
<evidence type="ECO:0000256" key="3">
    <source>
        <dbReference type="ARBA" id="ARBA00022605"/>
    </source>
</evidence>
<keyword evidence="4 9" id="KW-0057">Aromatic amino acid biosynthesis</keyword>
<dbReference type="SUPFAM" id="SSF53850">
    <property type="entry name" value="Periplasmic binding protein-like II"/>
    <property type="match status" value="1"/>
</dbReference>
<dbReference type="SUPFAM" id="SSF55021">
    <property type="entry name" value="ACT-like"/>
    <property type="match status" value="1"/>
</dbReference>
<feature type="domain" description="Prephenate dehydratase" evidence="10">
    <location>
        <begin position="12"/>
        <end position="194"/>
    </location>
</feature>
<dbReference type="PROSITE" id="PS00858">
    <property type="entry name" value="PREPHENATE_DEHYDR_2"/>
    <property type="match status" value="1"/>
</dbReference>
<dbReference type="AlphaFoldDB" id="A0A2G9YTL3"/>
<dbReference type="PANTHER" id="PTHR21022:SF19">
    <property type="entry name" value="PREPHENATE DEHYDRATASE-RELATED"/>
    <property type="match status" value="1"/>
</dbReference>
<protein>
    <recommendedName>
        <fullName evidence="2 9">Prephenate dehydratase</fullName>
        <shortName evidence="9">PDT</shortName>
        <ecNumber evidence="2 9">4.2.1.51</ecNumber>
    </recommendedName>
</protein>
<dbReference type="GO" id="GO:0009094">
    <property type="term" value="P:L-phenylalanine biosynthetic process"/>
    <property type="evidence" value="ECO:0007669"/>
    <property type="project" value="UniProtKB-UniPathway"/>
</dbReference>
<dbReference type="InterPro" id="IPR018528">
    <property type="entry name" value="Preph_deHydtase_CS"/>
</dbReference>
<evidence type="ECO:0000259" key="11">
    <source>
        <dbReference type="PROSITE" id="PS51671"/>
    </source>
</evidence>
<gene>
    <name evidence="9" type="primary">pheA</name>
    <name evidence="12" type="ORF">COX37_03205</name>
</gene>
<dbReference type="InterPro" id="IPR001086">
    <property type="entry name" value="Preph_deHydtase"/>
</dbReference>
<dbReference type="PROSITE" id="PS51671">
    <property type="entry name" value="ACT"/>
    <property type="match status" value="1"/>
</dbReference>
<dbReference type="InterPro" id="IPR045865">
    <property type="entry name" value="ACT-like_dom_sf"/>
</dbReference>
<dbReference type="GO" id="GO:0004664">
    <property type="term" value="F:prephenate dehydratase activity"/>
    <property type="evidence" value="ECO:0007669"/>
    <property type="project" value="UniProtKB-UniRule"/>
</dbReference>
<evidence type="ECO:0000256" key="9">
    <source>
        <dbReference type="RuleBase" id="RU361254"/>
    </source>
</evidence>
<keyword evidence="3 9" id="KW-0028">Amino-acid biosynthesis</keyword>
<evidence type="ECO:0000256" key="7">
    <source>
        <dbReference type="ARBA" id="ARBA00047848"/>
    </source>
</evidence>
<dbReference type="InterPro" id="IPR002912">
    <property type="entry name" value="ACT_dom"/>
</dbReference>
<dbReference type="Pfam" id="PF00800">
    <property type="entry name" value="PDT"/>
    <property type="match status" value="1"/>
</dbReference>
<feature type="site" description="Essential for prephenate dehydratase activity" evidence="8">
    <location>
        <position position="187"/>
    </location>
</feature>
<dbReference type="NCBIfam" id="NF008865">
    <property type="entry name" value="PRK11898.1"/>
    <property type="match status" value="1"/>
</dbReference>
<keyword evidence="5 9" id="KW-0584">Phenylalanine biosynthesis</keyword>
<proteinExistence type="predicted"/>
<reference evidence="12 13" key="1">
    <citation type="submission" date="2017-09" db="EMBL/GenBank/DDBJ databases">
        <title>Depth-based differentiation of microbial function through sediment-hosted aquifers and enrichment of novel symbionts in the deep terrestrial subsurface.</title>
        <authorList>
            <person name="Probst A.J."/>
            <person name="Ladd B."/>
            <person name="Jarett J.K."/>
            <person name="Geller-Mcgrath D.E."/>
            <person name="Sieber C.M."/>
            <person name="Emerson J.B."/>
            <person name="Anantharaman K."/>
            <person name="Thomas B.C."/>
            <person name="Malmstrom R."/>
            <person name="Stieglmeier M."/>
            <person name="Klingl A."/>
            <person name="Woyke T."/>
            <person name="Ryan C.M."/>
            <person name="Banfield J.F."/>
        </authorList>
    </citation>
    <scope>NUCLEOTIDE SEQUENCE [LARGE SCALE GENOMIC DNA]</scope>
    <source>
        <strain evidence="12">CG23_combo_of_CG06-09_8_20_14_all_39_17</strain>
    </source>
</reference>
<comment type="catalytic activity">
    <reaction evidence="7 9">
        <text>prephenate + H(+) = 3-phenylpyruvate + CO2 + H2O</text>
        <dbReference type="Rhea" id="RHEA:21648"/>
        <dbReference type="ChEBI" id="CHEBI:15377"/>
        <dbReference type="ChEBI" id="CHEBI:15378"/>
        <dbReference type="ChEBI" id="CHEBI:16526"/>
        <dbReference type="ChEBI" id="CHEBI:18005"/>
        <dbReference type="ChEBI" id="CHEBI:29934"/>
        <dbReference type="EC" id="4.2.1.51"/>
    </reaction>
</comment>
<evidence type="ECO:0000256" key="4">
    <source>
        <dbReference type="ARBA" id="ARBA00023141"/>
    </source>
</evidence>
<evidence type="ECO:0000259" key="10">
    <source>
        <dbReference type="PROSITE" id="PS51171"/>
    </source>
</evidence>
<feature type="domain" description="ACT" evidence="11">
    <location>
        <begin position="206"/>
        <end position="283"/>
    </location>
</feature>
<dbReference type="Proteomes" id="UP000229976">
    <property type="component" value="Unassembled WGS sequence"/>
</dbReference>
<dbReference type="Pfam" id="PF01842">
    <property type="entry name" value="ACT"/>
    <property type="match status" value="1"/>
</dbReference>
<accession>A0A2G9YTL3</accession>
<sequence length="287" mass="32292">MEKRIKKEGVVKIGYLGPEGTFSWKAAKMLAKKYGKNVALVPFPTFGNGLEILKGGEIDKLVFPVENSIDGGIKAVLDTLQEFPSKFKIENEMIVPIGQWLLGIKGAKIKDIKTIYSKQEALEQCQRFILENKIEAKFTSSTGKAAQIISHVNSKEQAAIGPKWLTEFYREIRIIGKRVDDNQSNATRFIIFGKNSSEPTRNDKTSIIFTIANKSGSLVKVLDIFAALDINMTKIESRPSKKKIGEYVFYIDISGHKKNKDVKIALRAIRMVTAKLLKVWSYPRHII</sequence>
<evidence type="ECO:0000313" key="13">
    <source>
        <dbReference type="Proteomes" id="UP000229976"/>
    </source>
</evidence>
<dbReference type="InterPro" id="IPR008242">
    <property type="entry name" value="Chor_mutase/pphenate_deHydtase"/>
</dbReference>
<dbReference type="PIRSF" id="PIRSF001500">
    <property type="entry name" value="Chor_mut_pdt_Ppr"/>
    <property type="match status" value="1"/>
</dbReference>
<dbReference type="EMBL" id="PCRO01000039">
    <property type="protein sequence ID" value="PIP22576.1"/>
    <property type="molecule type" value="Genomic_DNA"/>
</dbReference>
<dbReference type="Gene3D" id="3.40.190.10">
    <property type="entry name" value="Periplasmic binding protein-like II"/>
    <property type="match status" value="2"/>
</dbReference>
<evidence type="ECO:0000256" key="6">
    <source>
        <dbReference type="ARBA" id="ARBA00023239"/>
    </source>
</evidence>
<evidence type="ECO:0000313" key="12">
    <source>
        <dbReference type="EMBL" id="PIP22576.1"/>
    </source>
</evidence>
<evidence type="ECO:0000256" key="8">
    <source>
        <dbReference type="PIRSR" id="PIRSR001500-2"/>
    </source>
</evidence>
<dbReference type="Gene3D" id="3.30.70.260">
    <property type="match status" value="1"/>
</dbReference>
<dbReference type="PROSITE" id="PS51171">
    <property type="entry name" value="PREPHENATE_DEHYDR_3"/>
    <property type="match status" value="1"/>
</dbReference>
<comment type="pathway">
    <text evidence="1 9">Amino-acid biosynthesis; L-phenylalanine biosynthesis; phenylpyruvate from prephenate: step 1/1.</text>
</comment>
<organism evidence="12 13">
    <name type="scientific">Candidatus Nealsonbacteria bacterium CG23_combo_of_CG06-09_8_20_14_all_39_17</name>
    <dbReference type="NCBI Taxonomy" id="1974722"/>
    <lineage>
        <taxon>Bacteria</taxon>
        <taxon>Candidatus Nealsoniibacteriota</taxon>
    </lineage>
</organism>
<keyword evidence="6 9" id="KW-0456">Lyase</keyword>
<dbReference type="EC" id="4.2.1.51" evidence="2 9"/>
<name>A0A2G9YTL3_9BACT</name>
<dbReference type="PANTHER" id="PTHR21022">
    <property type="entry name" value="PREPHENATE DEHYDRATASE P PROTEIN"/>
    <property type="match status" value="1"/>
</dbReference>